<gene>
    <name evidence="1" type="ORF">AT746_13975</name>
</gene>
<dbReference type="RefSeq" id="WP_062481322.1">
    <property type="nucleotide sequence ID" value="NZ_CP013650.1"/>
</dbReference>
<dbReference type="Pfam" id="PF07963">
    <property type="entry name" value="N_methyl"/>
    <property type="match status" value="1"/>
</dbReference>
<dbReference type="AlphaFoldDB" id="A0A0U2ZJS1"/>
<dbReference type="InterPro" id="IPR012902">
    <property type="entry name" value="N_methyl_site"/>
</dbReference>
<proteinExistence type="predicted"/>
<dbReference type="OrthoDB" id="6383430at2"/>
<dbReference type="NCBIfam" id="TIGR02532">
    <property type="entry name" value="IV_pilin_GFxxxE"/>
    <property type="match status" value="1"/>
</dbReference>
<evidence type="ECO:0000313" key="2">
    <source>
        <dbReference type="Proteomes" id="UP000068447"/>
    </source>
</evidence>
<evidence type="ECO:0000313" key="1">
    <source>
        <dbReference type="EMBL" id="ALS99255.1"/>
    </source>
</evidence>
<organism evidence="1 2">
    <name type="scientific">Lacimicrobium alkaliphilum</name>
    <dbReference type="NCBI Taxonomy" id="1526571"/>
    <lineage>
        <taxon>Bacteria</taxon>
        <taxon>Pseudomonadati</taxon>
        <taxon>Pseudomonadota</taxon>
        <taxon>Gammaproteobacteria</taxon>
        <taxon>Alteromonadales</taxon>
        <taxon>Alteromonadaceae</taxon>
        <taxon>Lacimicrobium</taxon>
    </lineage>
</organism>
<dbReference type="STRING" id="1526571.AT746_13975"/>
<accession>A0A0U2ZJS1</accession>
<dbReference type="InterPro" id="IPR045584">
    <property type="entry name" value="Pilin-like"/>
</dbReference>
<protein>
    <recommendedName>
        <fullName evidence="3">Prepilin-type N-terminal cleavage/methylation domain-containing protein</fullName>
    </recommendedName>
</protein>
<keyword evidence="2" id="KW-1185">Reference proteome</keyword>
<reference evidence="1 2" key="1">
    <citation type="submission" date="2015-12" db="EMBL/GenBank/DDBJ databases">
        <title>Complete genome of Lacimicrobium alkaliphilum KCTC 32984.</title>
        <authorList>
            <person name="Kim S.-G."/>
            <person name="Lee Y.-J."/>
        </authorList>
    </citation>
    <scope>NUCLEOTIDE SEQUENCE [LARGE SCALE GENOMIC DNA]</scope>
    <source>
        <strain evidence="1 2">YelD216</strain>
    </source>
</reference>
<evidence type="ECO:0008006" key="3">
    <source>
        <dbReference type="Google" id="ProtNLM"/>
    </source>
</evidence>
<name>A0A0U2ZJS1_9ALTE</name>
<dbReference type="KEGG" id="lal:AT746_13975"/>
<dbReference type="EMBL" id="CP013650">
    <property type="protein sequence ID" value="ALS99255.1"/>
    <property type="molecule type" value="Genomic_DNA"/>
</dbReference>
<sequence>MNALAVRAFTLIEMLVVLVILALTTTLLSQGLETTWRNFEKLDAKDLANSSAQLPLGWFENSIKGALLYHPEQAFAEGDEDRFRFISFNLPDDPKHIPQPMIWQIESGEQGWYLTFERVQPHPGEPDSADIPSVTLMDFTERPRFSYLHQGSWQSEFPVTDGQLPEAVRLIAGERIIATAKPGRPALADIPAELPAFGVYEFGG</sequence>
<dbReference type="Proteomes" id="UP000068447">
    <property type="component" value="Chromosome"/>
</dbReference>
<dbReference type="SUPFAM" id="SSF54523">
    <property type="entry name" value="Pili subunits"/>
    <property type="match status" value="1"/>
</dbReference>